<accession>A0A108UAY4</accession>
<proteinExistence type="predicted"/>
<name>A0A108UAY4_9GAMM</name>
<gene>
    <name evidence="1" type="ORF">AZ78_3361</name>
</gene>
<protein>
    <submittedName>
        <fullName evidence="1">Uncharacterized protein</fullName>
    </submittedName>
</protein>
<evidence type="ECO:0000313" key="2">
    <source>
        <dbReference type="Proteomes" id="UP000023435"/>
    </source>
</evidence>
<reference evidence="1 2" key="1">
    <citation type="journal article" date="2014" name="Genome Announc.">
        <title>Draft Genome Sequence of Lysobacter capsici AZ78, a Bacterium Antagonistic to Plant-Pathogenic Oomycetes.</title>
        <authorList>
            <person name="Puopolo G."/>
            <person name="Sonego P."/>
            <person name="Engelen K."/>
            <person name="Pertot I."/>
        </authorList>
    </citation>
    <scope>NUCLEOTIDE SEQUENCE [LARGE SCALE GENOMIC DNA]</scope>
    <source>
        <strain evidence="1 2">AZ78</strain>
    </source>
</reference>
<keyword evidence="2" id="KW-1185">Reference proteome</keyword>
<evidence type="ECO:0000313" key="1">
    <source>
        <dbReference type="EMBL" id="KWS05809.1"/>
    </source>
</evidence>
<sequence>MPVHVVALNTKVRPQLGFRYRPVGAEIPPPPEPHLAAWEMAAGGGLLGAAIAVAGDYVWHKRKAQENFEPIEKAGCDLQVDAPLQQAVTDAIGRSAWGAKASPVVSAANDRDLDKLVATDESRHVFAVTASLSPDLIALVTSVEVAAYAQSDGRSDWKKTPAWKDQLFVISDPVEPSAKTLADIERMKAEEHARYEASGADALIKKVNARQGDQIDRKNALEAMKLHKKNMAEASLPHWSAESIVRERATMWTQDSCRRMQAAVAQAGSEAGRMLDALYAQQLPPRLALKDEATGEFANERHIRSLPGGVYVSRTWGGVSPPLGYRYDLLPMED</sequence>
<organism evidence="1 2">
    <name type="scientific">Lysobacter capsici AZ78</name>
    <dbReference type="NCBI Taxonomy" id="1444315"/>
    <lineage>
        <taxon>Bacteria</taxon>
        <taxon>Pseudomonadati</taxon>
        <taxon>Pseudomonadota</taxon>
        <taxon>Gammaproteobacteria</taxon>
        <taxon>Lysobacterales</taxon>
        <taxon>Lysobacteraceae</taxon>
        <taxon>Lysobacter</taxon>
    </lineage>
</organism>
<dbReference type="Proteomes" id="UP000023435">
    <property type="component" value="Unassembled WGS sequence"/>
</dbReference>
<dbReference type="AlphaFoldDB" id="A0A108UAY4"/>
<comment type="caution">
    <text evidence="1">The sequence shown here is derived from an EMBL/GenBank/DDBJ whole genome shotgun (WGS) entry which is preliminary data.</text>
</comment>
<dbReference type="EMBL" id="JAJA02000001">
    <property type="protein sequence ID" value="KWS05809.1"/>
    <property type="molecule type" value="Genomic_DNA"/>
</dbReference>